<proteinExistence type="predicted"/>
<keyword evidence="2" id="KW-1185">Reference proteome</keyword>
<gene>
    <name evidence="1" type="ORF">WMSIL1_LOCUS3339</name>
</gene>
<evidence type="ECO:0000313" key="2">
    <source>
        <dbReference type="Proteomes" id="UP000321570"/>
    </source>
</evidence>
<accession>A0A564Y6A8</accession>
<organism evidence="1 2">
    <name type="scientific">Hymenolepis diminuta</name>
    <name type="common">Rat tapeworm</name>
    <dbReference type="NCBI Taxonomy" id="6216"/>
    <lineage>
        <taxon>Eukaryota</taxon>
        <taxon>Metazoa</taxon>
        <taxon>Spiralia</taxon>
        <taxon>Lophotrochozoa</taxon>
        <taxon>Platyhelminthes</taxon>
        <taxon>Cestoda</taxon>
        <taxon>Eucestoda</taxon>
        <taxon>Cyclophyllidea</taxon>
        <taxon>Hymenolepididae</taxon>
        <taxon>Hymenolepis</taxon>
    </lineage>
</organism>
<name>A0A564Y6A8_HYMDI</name>
<dbReference type="AlphaFoldDB" id="A0A564Y6A8"/>
<protein>
    <submittedName>
        <fullName evidence="1">Uncharacterized protein</fullName>
    </submittedName>
</protein>
<dbReference type="Proteomes" id="UP000321570">
    <property type="component" value="Unassembled WGS sequence"/>
</dbReference>
<evidence type="ECO:0000313" key="1">
    <source>
        <dbReference type="EMBL" id="VUZ42822.1"/>
    </source>
</evidence>
<reference evidence="1 2" key="1">
    <citation type="submission" date="2019-07" db="EMBL/GenBank/DDBJ databases">
        <authorList>
            <person name="Jastrzebski P J."/>
            <person name="Paukszto L."/>
            <person name="Jastrzebski P J."/>
        </authorList>
    </citation>
    <scope>NUCLEOTIDE SEQUENCE [LARGE SCALE GENOMIC DNA]</scope>
    <source>
        <strain evidence="1 2">WMS-il1</strain>
    </source>
</reference>
<feature type="non-terminal residue" evidence="1">
    <location>
        <position position="1"/>
    </location>
</feature>
<sequence length="56" mass="6909">RRFELQLLRKKFWSEQVLARIVNEKSFSILIFSGKLYHFRITKDHINVLPHRTRNK</sequence>
<dbReference type="EMBL" id="CABIJS010000110">
    <property type="protein sequence ID" value="VUZ42822.1"/>
    <property type="molecule type" value="Genomic_DNA"/>
</dbReference>